<dbReference type="OrthoDB" id="9794575at2"/>
<evidence type="ECO:0000313" key="2">
    <source>
        <dbReference type="EMBL" id="SDW15398.1"/>
    </source>
</evidence>
<keyword evidence="2" id="KW-0808">Transferase</keyword>
<dbReference type="SUPFAM" id="SSF53756">
    <property type="entry name" value="UDP-Glycosyltransferase/glycogen phosphorylase"/>
    <property type="match status" value="1"/>
</dbReference>
<dbReference type="Pfam" id="PF13439">
    <property type="entry name" value="Glyco_transf_4"/>
    <property type="match status" value="1"/>
</dbReference>
<dbReference type="AlphaFoldDB" id="A0A1H2R879"/>
<dbReference type="Proteomes" id="UP000182771">
    <property type="component" value="Unassembled WGS sequence"/>
</dbReference>
<feature type="domain" description="Glycosyltransferase subfamily 4-like N-terminal" evidence="1">
    <location>
        <begin position="106"/>
        <end position="234"/>
    </location>
</feature>
<evidence type="ECO:0000259" key="1">
    <source>
        <dbReference type="Pfam" id="PF13439"/>
    </source>
</evidence>
<reference evidence="2 3" key="1">
    <citation type="submission" date="2016-10" db="EMBL/GenBank/DDBJ databases">
        <authorList>
            <person name="Varghese N."/>
            <person name="Submissions S."/>
        </authorList>
    </citation>
    <scope>NUCLEOTIDE SEQUENCE [LARGE SCALE GENOMIC DNA]</scope>
    <source>
        <strain evidence="2 3">DSM 11449</strain>
    </source>
</reference>
<dbReference type="InterPro" id="IPR028098">
    <property type="entry name" value="Glyco_trans_4-like_N"/>
</dbReference>
<dbReference type="Gene3D" id="3.40.50.2000">
    <property type="entry name" value="Glycogen Phosphorylase B"/>
    <property type="match status" value="2"/>
</dbReference>
<organism evidence="2 3">
    <name type="scientific">Capnocytophaga granulosa</name>
    <dbReference type="NCBI Taxonomy" id="45242"/>
    <lineage>
        <taxon>Bacteria</taxon>
        <taxon>Pseudomonadati</taxon>
        <taxon>Bacteroidota</taxon>
        <taxon>Flavobacteriia</taxon>
        <taxon>Flavobacteriales</taxon>
        <taxon>Flavobacteriaceae</taxon>
        <taxon>Capnocytophaga</taxon>
    </lineage>
</organism>
<keyword evidence="3" id="KW-1185">Reference proteome</keyword>
<name>A0A1H2R879_9FLAO</name>
<dbReference type="GeneID" id="85017762"/>
<sequence>MKKVLIITYYWPPAGGPGVQRWVKFVKYLRDFGIEPVIYTPQNPTYPILDPHMADDIPEDLTVLKTKIFEPYALASLFSKEKTQKISAGIIPTKKPSPLDKLLLWIRGNLFIPDARVLWVRPSVKYLSKYLSENHIDTIITTAPPHSLHLIGLRLKEQFPALRWIADFRDPWTTIGYHSQLRLTKHSAQKHLAMEQAVLQTADTLIVTSPSTQREFQAKTSRPIEVITNGYDDELPTETPSVSPLFLLSHIGSLLSERNPEPLWQVLSEMIREQADFRQDLRICLAGKVSDEVLASLQKWQLTDYLDLKGYISHAEAIVLQRHSQLLLLLEINQPKTEGIIPGKLFEYMASQRPILALGYKQWDVKDIIAQTQTGITLSLTDTQGIKQALTHYYALYKTQQLHMHPTSLEAYHRKNLTKRLSELILRWERLS</sequence>
<gene>
    <name evidence="2" type="ORF">SAMN05444420_101372</name>
</gene>
<dbReference type="RefSeq" id="WP_016419653.1">
    <property type="nucleotide sequence ID" value="NZ_FNND01000001.1"/>
</dbReference>
<comment type="caution">
    <text evidence="2">The sequence shown here is derived from an EMBL/GenBank/DDBJ whole genome shotgun (WGS) entry which is preliminary data.</text>
</comment>
<accession>A0A1H2R879</accession>
<dbReference type="EMBL" id="FNND01000001">
    <property type="protein sequence ID" value="SDW15398.1"/>
    <property type="molecule type" value="Genomic_DNA"/>
</dbReference>
<dbReference type="GO" id="GO:0016757">
    <property type="term" value="F:glycosyltransferase activity"/>
    <property type="evidence" value="ECO:0007669"/>
    <property type="project" value="UniProtKB-ARBA"/>
</dbReference>
<proteinExistence type="predicted"/>
<protein>
    <submittedName>
        <fullName evidence="2">Glycosyltransferase Family 4</fullName>
    </submittedName>
</protein>
<evidence type="ECO:0000313" key="3">
    <source>
        <dbReference type="Proteomes" id="UP000182771"/>
    </source>
</evidence>